<name>A0AAD1U8X9_EUPCR</name>
<evidence type="ECO:0000313" key="3">
    <source>
        <dbReference type="Proteomes" id="UP001295684"/>
    </source>
</evidence>
<dbReference type="AlphaFoldDB" id="A0AAD1U8X9"/>
<accession>A0AAD1U8X9</accession>
<proteinExistence type="predicted"/>
<organism evidence="2 3">
    <name type="scientific">Euplotes crassus</name>
    <dbReference type="NCBI Taxonomy" id="5936"/>
    <lineage>
        <taxon>Eukaryota</taxon>
        <taxon>Sar</taxon>
        <taxon>Alveolata</taxon>
        <taxon>Ciliophora</taxon>
        <taxon>Intramacronucleata</taxon>
        <taxon>Spirotrichea</taxon>
        <taxon>Hypotrichia</taxon>
        <taxon>Euplotida</taxon>
        <taxon>Euplotidae</taxon>
        <taxon>Moneuplotes</taxon>
    </lineage>
</organism>
<protein>
    <submittedName>
        <fullName evidence="2">Uncharacterized protein</fullName>
    </submittedName>
</protein>
<reference evidence="2" key="1">
    <citation type="submission" date="2023-07" db="EMBL/GenBank/DDBJ databases">
        <authorList>
            <consortium name="AG Swart"/>
            <person name="Singh M."/>
            <person name="Singh A."/>
            <person name="Seah K."/>
            <person name="Emmerich C."/>
        </authorList>
    </citation>
    <scope>NUCLEOTIDE SEQUENCE</scope>
    <source>
        <strain evidence="2">DP1</strain>
    </source>
</reference>
<evidence type="ECO:0000256" key="1">
    <source>
        <dbReference type="SAM" id="MobiDB-lite"/>
    </source>
</evidence>
<comment type="caution">
    <text evidence="2">The sequence shown here is derived from an EMBL/GenBank/DDBJ whole genome shotgun (WGS) entry which is preliminary data.</text>
</comment>
<feature type="compositionally biased region" description="Basic residues" evidence="1">
    <location>
        <begin position="1"/>
        <end position="16"/>
    </location>
</feature>
<keyword evidence="3" id="KW-1185">Reference proteome</keyword>
<sequence>MKPLKLKNCSKSKSKTVNKTTSQLKIPSLKMKPNGTMRLCKVKRKRRFISPRQINKAFLDRCRQTSRGPKRQSALLAIITSRAKKMTIQRSKNTPKISAKSPVPNHNLRTLVSPVEEQFDAQERRYMDIIKKAQKALNRSPRVLNSPGILKKLLSNWDSIKSQEREKDRRYLSPKQQDFFKFDDATQDFDISEIKSFSLDKKQNERANKKSIYSTKFL</sequence>
<evidence type="ECO:0000313" key="2">
    <source>
        <dbReference type="EMBL" id="CAI2362797.1"/>
    </source>
</evidence>
<gene>
    <name evidence="2" type="ORF">ECRASSUSDP1_LOCUS4124</name>
</gene>
<feature type="region of interest" description="Disordered" evidence="1">
    <location>
        <begin position="1"/>
        <end position="21"/>
    </location>
</feature>
<dbReference type="EMBL" id="CAMPGE010003952">
    <property type="protein sequence ID" value="CAI2362797.1"/>
    <property type="molecule type" value="Genomic_DNA"/>
</dbReference>
<dbReference type="Proteomes" id="UP001295684">
    <property type="component" value="Unassembled WGS sequence"/>
</dbReference>